<protein>
    <recommendedName>
        <fullName evidence="8">Probable membrane transporter protein</fullName>
    </recommendedName>
</protein>
<keyword evidence="5 8" id="KW-0812">Transmembrane</keyword>
<evidence type="ECO:0000313" key="9">
    <source>
        <dbReference type="EMBL" id="GLQ27974.1"/>
    </source>
</evidence>
<feature type="transmembrane region" description="Helical" evidence="8">
    <location>
        <begin position="177"/>
        <end position="196"/>
    </location>
</feature>
<comment type="similarity">
    <text evidence="2 8">Belongs to the 4-toluene sulfonate uptake permease (TSUP) (TC 2.A.102) family.</text>
</comment>
<evidence type="ECO:0000256" key="3">
    <source>
        <dbReference type="ARBA" id="ARBA00022448"/>
    </source>
</evidence>
<dbReference type="RefSeq" id="WP_284374379.1">
    <property type="nucleotide sequence ID" value="NZ_BAABWP010000002.1"/>
</dbReference>
<evidence type="ECO:0000313" key="10">
    <source>
        <dbReference type="Proteomes" id="UP001161388"/>
    </source>
</evidence>
<feature type="transmembrane region" description="Helical" evidence="8">
    <location>
        <begin position="81"/>
        <end position="103"/>
    </location>
</feature>
<gene>
    <name evidence="9" type="ORF">GCM10007927_27770</name>
</gene>
<evidence type="ECO:0000256" key="1">
    <source>
        <dbReference type="ARBA" id="ARBA00004651"/>
    </source>
</evidence>
<evidence type="ECO:0000256" key="6">
    <source>
        <dbReference type="ARBA" id="ARBA00022989"/>
    </source>
</evidence>
<feature type="transmembrane region" description="Helical" evidence="8">
    <location>
        <begin position="39"/>
        <end position="61"/>
    </location>
</feature>
<keyword evidence="7 8" id="KW-0472">Membrane</keyword>
<proteinExistence type="inferred from homology"/>
<accession>A0ABQ5VLJ2</accession>
<keyword evidence="4 8" id="KW-1003">Cell membrane</keyword>
<name>A0ABQ5VLJ2_9RHOB</name>
<dbReference type="PANTHER" id="PTHR30269">
    <property type="entry name" value="TRANSMEMBRANE PROTEIN YFCA"/>
    <property type="match status" value="1"/>
</dbReference>
<keyword evidence="10" id="KW-1185">Reference proteome</keyword>
<evidence type="ECO:0000256" key="5">
    <source>
        <dbReference type="ARBA" id="ARBA00022692"/>
    </source>
</evidence>
<reference evidence="9" key="2">
    <citation type="submission" date="2023-01" db="EMBL/GenBank/DDBJ databases">
        <title>Draft genome sequence of Sulfitobacter pacificus strain NBRC 109915.</title>
        <authorList>
            <person name="Sun Q."/>
            <person name="Mori K."/>
        </authorList>
    </citation>
    <scope>NUCLEOTIDE SEQUENCE</scope>
    <source>
        <strain evidence="9">NBRC 109915</strain>
    </source>
</reference>
<dbReference type="InterPro" id="IPR052017">
    <property type="entry name" value="TSUP"/>
</dbReference>
<feature type="transmembrane region" description="Helical" evidence="8">
    <location>
        <begin position="12"/>
        <end position="32"/>
    </location>
</feature>
<evidence type="ECO:0000256" key="4">
    <source>
        <dbReference type="ARBA" id="ARBA00022475"/>
    </source>
</evidence>
<evidence type="ECO:0000256" key="8">
    <source>
        <dbReference type="RuleBase" id="RU363041"/>
    </source>
</evidence>
<dbReference type="EMBL" id="BSNL01000001">
    <property type="protein sequence ID" value="GLQ27974.1"/>
    <property type="molecule type" value="Genomic_DNA"/>
</dbReference>
<feature type="transmembrane region" description="Helical" evidence="8">
    <location>
        <begin position="231"/>
        <end position="249"/>
    </location>
</feature>
<feature type="transmembrane region" description="Helical" evidence="8">
    <location>
        <begin position="110"/>
        <end position="129"/>
    </location>
</feature>
<dbReference type="PANTHER" id="PTHR30269:SF37">
    <property type="entry name" value="MEMBRANE TRANSPORTER PROTEIN"/>
    <property type="match status" value="1"/>
</dbReference>
<dbReference type="Proteomes" id="UP001161388">
    <property type="component" value="Unassembled WGS sequence"/>
</dbReference>
<keyword evidence="3" id="KW-0813">Transport</keyword>
<keyword evidence="6 8" id="KW-1133">Transmembrane helix</keyword>
<evidence type="ECO:0000256" key="2">
    <source>
        <dbReference type="ARBA" id="ARBA00009142"/>
    </source>
</evidence>
<dbReference type="Pfam" id="PF01925">
    <property type="entry name" value="TauE"/>
    <property type="match status" value="1"/>
</dbReference>
<sequence>MIDILWNTLSLTPGQAVALAAIFVAAGLVRGFTGFALSAFGLALAVLILPPVELIPVMWWLEIGASLMMIRAGWDGADLRAAAILTAGSALGVFAGVGLTVALDPAASKQIALVILIALAALQLSKVRIRALDSTTGTATTGIIAGIVTGLAGVGGMVVALYVLARDAEPRVMRATLVAFLLFGSLTSLLTHLYYGTMNTTAATRGLFFLIPCLIGVFLGQKLFTPKFQPYYRSVCLTLLIGLGVVSLVRSAI</sequence>
<feature type="transmembrane region" description="Helical" evidence="8">
    <location>
        <begin position="202"/>
        <end position="219"/>
    </location>
</feature>
<evidence type="ECO:0000256" key="7">
    <source>
        <dbReference type="ARBA" id="ARBA00023136"/>
    </source>
</evidence>
<reference evidence="9" key="1">
    <citation type="journal article" date="2014" name="Int. J. Syst. Evol. Microbiol.">
        <title>Complete genome of a new Firmicutes species belonging to the dominant human colonic microbiota ('Ruminococcus bicirculans') reveals two chromosomes and a selective capacity to utilize plant glucans.</title>
        <authorList>
            <consortium name="NISC Comparative Sequencing Program"/>
            <person name="Wegmann U."/>
            <person name="Louis P."/>
            <person name="Goesmann A."/>
            <person name="Henrissat B."/>
            <person name="Duncan S.H."/>
            <person name="Flint H.J."/>
        </authorList>
    </citation>
    <scope>NUCLEOTIDE SEQUENCE</scope>
    <source>
        <strain evidence="9">NBRC 109915</strain>
    </source>
</reference>
<comment type="subcellular location">
    <subcellularLocation>
        <location evidence="1 8">Cell membrane</location>
        <topology evidence="1 8">Multi-pass membrane protein</topology>
    </subcellularLocation>
</comment>
<organism evidence="9 10">
    <name type="scientific">Sulfitobacter pacificus</name>
    <dbReference type="NCBI Taxonomy" id="1499314"/>
    <lineage>
        <taxon>Bacteria</taxon>
        <taxon>Pseudomonadati</taxon>
        <taxon>Pseudomonadota</taxon>
        <taxon>Alphaproteobacteria</taxon>
        <taxon>Rhodobacterales</taxon>
        <taxon>Roseobacteraceae</taxon>
        <taxon>Sulfitobacter</taxon>
    </lineage>
</organism>
<dbReference type="InterPro" id="IPR002781">
    <property type="entry name" value="TM_pro_TauE-like"/>
</dbReference>
<comment type="caution">
    <text evidence="9">The sequence shown here is derived from an EMBL/GenBank/DDBJ whole genome shotgun (WGS) entry which is preliminary data.</text>
</comment>
<feature type="transmembrane region" description="Helical" evidence="8">
    <location>
        <begin position="141"/>
        <end position="165"/>
    </location>
</feature>